<dbReference type="InParanoid" id="A0A165L1I0"/>
<keyword evidence="2" id="KW-0808">Transferase</keyword>
<proteinExistence type="predicted"/>
<protein>
    <recommendedName>
        <fullName evidence="6">Nucleotide-diphospho-sugar transferase domain-containing protein</fullName>
    </recommendedName>
</protein>
<name>A0A165L1I0_EXIGL</name>
<dbReference type="GO" id="GO:0000139">
    <property type="term" value="C:Golgi membrane"/>
    <property type="evidence" value="ECO:0007669"/>
    <property type="project" value="TreeGrafter"/>
</dbReference>
<evidence type="ECO:0000313" key="5">
    <source>
        <dbReference type="Proteomes" id="UP000077266"/>
    </source>
</evidence>
<dbReference type="GO" id="GO:0006487">
    <property type="term" value="P:protein N-linked glycosylation"/>
    <property type="evidence" value="ECO:0007669"/>
    <property type="project" value="TreeGrafter"/>
</dbReference>
<dbReference type="OrthoDB" id="3224560at2759"/>
<evidence type="ECO:0000313" key="4">
    <source>
        <dbReference type="EMBL" id="KZV97206.1"/>
    </source>
</evidence>
<evidence type="ECO:0008006" key="6">
    <source>
        <dbReference type="Google" id="ProtNLM"/>
    </source>
</evidence>
<feature type="signal peptide" evidence="3">
    <location>
        <begin position="1"/>
        <end position="18"/>
    </location>
</feature>
<dbReference type="Proteomes" id="UP000077266">
    <property type="component" value="Unassembled WGS sequence"/>
</dbReference>
<evidence type="ECO:0000256" key="3">
    <source>
        <dbReference type="SAM" id="SignalP"/>
    </source>
</evidence>
<dbReference type="InterPro" id="IPR008630">
    <property type="entry name" value="Glyco_trans_34"/>
</dbReference>
<dbReference type="GO" id="GO:0016757">
    <property type="term" value="F:glycosyltransferase activity"/>
    <property type="evidence" value="ECO:0007669"/>
    <property type="project" value="UniProtKB-KW"/>
</dbReference>
<feature type="chain" id="PRO_5007861333" description="Nucleotide-diphospho-sugar transferase domain-containing protein" evidence="3">
    <location>
        <begin position="19"/>
        <end position="335"/>
    </location>
</feature>
<reference evidence="4 5" key="1">
    <citation type="journal article" date="2016" name="Mol. Biol. Evol.">
        <title>Comparative Genomics of Early-Diverging Mushroom-Forming Fungi Provides Insights into the Origins of Lignocellulose Decay Capabilities.</title>
        <authorList>
            <person name="Nagy L.G."/>
            <person name="Riley R."/>
            <person name="Tritt A."/>
            <person name="Adam C."/>
            <person name="Daum C."/>
            <person name="Floudas D."/>
            <person name="Sun H."/>
            <person name="Yadav J.S."/>
            <person name="Pangilinan J."/>
            <person name="Larsson K.H."/>
            <person name="Matsuura K."/>
            <person name="Barry K."/>
            <person name="Labutti K."/>
            <person name="Kuo R."/>
            <person name="Ohm R.A."/>
            <person name="Bhattacharya S.S."/>
            <person name="Shirouzu T."/>
            <person name="Yoshinaga Y."/>
            <person name="Martin F.M."/>
            <person name="Grigoriev I.V."/>
            <person name="Hibbett D.S."/>
        </authorList>
    </citation>
    <scope>NUCLEOTIDE SEQUENCE [LARGE SCALE GENOMIC DNA]</scope>
    <source>
        <strain evidence="4 5">HHB12029</strain>
    </source>
</reference>
<dbReference type="AlphaFoldDB" id="A0A165L1I0"/>
<evidence type="ECO:0000256" key="1">
    <source>
        <dbReference type="ARBA" id="ARBA00022676"/>
    </source>
</evidence>
<dbReference type="EMBL" id="KV425933">
    <property type="protein sequence ID" value="KZV97206.1"/>
    <property type="molecule type" value="Genomic_DNA"/>
</dbReference>
<evidence type="ECO:0000256" key="2">
    <source>
        <dbReference type="ARBA" id="ARBA00022679"/>
    </source>
</evidence>
<gene>
    <name evidence="4" type="ORF">EXIGLDRAFT_833056</name>
</gene>
<dbReference type="PANTHER" id="PTHR31306:SF3">
    <property type="entry name" value="NUCLEOTIDE-DIPHOSPHO-SUGAR TRANSFERASE DOMAIN-CONTAINING PROTEIN"/>
    <property type="match status" value="1"/>
</dbReference>
<keyword evidence="1" id="KW-0328">Glycosyltransferase</keyword>
<keyword evidence="3" id="KW-0732">Signal</keyword>
<sequence length="335" mass="38014">MSLRQVNPLSFFLGFTVASLLVGIHTSGVLEGDSSFTLAWGSKQADPGPVDPKIPFHQAWAHMTPRPFDTPDLAPRLDGIIPASRVCVMSSDTRAMTPVSARPDIDLFDVEPYVFSTYFNLWWALRHGYKYKMVRIEKIPGYDAMWTKQHAILSMLRDETCELVVYFDGDMYVTLPEYSIFDLLAHWGFHERASLLMAMDQPVHVLPQNQNATNAGFAVFRRTPVAIKAVEDIIACPETIPECAIWKLEAKHEQTAFNLFVRPHLKEGEEFIIVPCTEANGNFRNRWCKGKYITHAWHAKDTVTERASKILIRETFSWLESVFDGENLIESSAAS</sequence>
<organism evidence="4 5">
    <name type="scientific">Exidia glandulosa HHB12029</name>
    <dbReference type="NCBI Taxonomy" id="1314781"/>
    <lineage>
        <taxon>Eukaryota</taxon>
        <taxon>Fungi</taxon>
        <taxon>Dikarya</taxon>
        <taxon>Basidiomycota</taxon>
        <taxon>Agaricomycotina</taxon>
        <taxon>Agaricomycetes</taxon>
        <taxon>Auriculariales</taxon>
        <taxon>Exidiaceae</taxon>
        <taxon>Exidia</taxon>
    </lineage>
</organism>
<keyword evidence="5" id="KW-1185">Reference proteome</keyword>
<dbReference type="PANTHER" id="PTHR31306">
    <property type="entry name" value="ALPHA-1,6-MANNOSYLTRANSFERASE MNN11-RELATED"/>
    <property type="match status" value="1"/>
</dbReference>
<accession>A0A165L1I0</accession>